<accession>A0AAW9DKH9</accession>
<evidence type="ECO:0000256" key="1">
    <source>
        <dbReference type="ARBA" id="ARBA00010873"/>
    </source>
</evidence>
<dbReference type="Pfam" id="PF03389">
    <property type="entry name" value="MobA_MobL"/>
    <property type="match status" value="1"/>
</dbReference>
<evidence type="ECO:0000313" key="5">
    <source>
        <dbReference type="EMBL" id="MDX5929594.1"/>
    </source>
</evidence>
<feature type="domain" description="MobA/MobL protein" evidence="4">
    <location>
        <begin position="17"/>
        <end position="210"/>
    </location>
</feature>
<organism evidence="5 6">
    <name type="scientific">Acidiphilium acidophilum</name>
    <name type="common">Thiobacillus acidophilus</name>
    <dbReference type="NCBI Taxonomy" id="76588"/>
    <lineage>
        <taxon>Bacteria</taxon>
        <taxon>Pseudomonadati</taxon>
        <taxon>Pseudomonadota</taxon>
        <taxon>Alphaproteobacteria</taxon>
        <taxon>Acetobacterales</taxon>
        <taxon>Acidocellaceae</taxon>
        <taxon>Acidiphilium</taxon>
    </lineage>
</organism>
<evidence type="ECO:0000256" key="2">
    <source>
        <dbReference type="ARBA" id="ARBA00022971"/>
    </source>
</evidence>
<dbReference type="InterPro" id="IPR005053">
    <property type="entry name" value="MobA_MobL"/>
</dbReference>
<protein>
    <submittedName>
        <fullName evidence="5">MobQ family relaxase</fullName>
    </submittedName>
</protein>
<evidence type="ECO:0000259" key="4">
    <source>
        <dbReference type="Pfam" id="PF03389"/>
    </source>
</evidence>
<dbReference type="AlphaFoldDB" id="A0AAW9DKH9"/>
<proteinExistence type="inferred from homology"/>
<dbReference type="Gene3D" id="3.30.930.30">
    <property type="match status" value="1"/>
</dbReference>
<keyword evidence="6" id="KW-1185">Reference proteome</keyword>
<gene>
    <name evidence="5" type="primary">mobQ</name>
    <name evidence="5" type="ORF">SIL87_02285</name>
</gene>
<evidence type="ECO:0000313" key="6">
    <source>
        <dbReference type="Proteomes" id="UP001279553"/>
    </source>
</evidence>
<dbReference type="Proteomes" id="UP001279553">
    <property type="component" value="Unassembled WGS sequence"/>
</dbReference>
<dbReference type="NCBIfam" id="NF041496">
    <property type="entry name" value="MobQ"/>
    <property type="match status" value="1"/>
</dbReference>
<comment type="similarity">
    <text evidence="1">Belongs to the MobA/MobL family.</text>
</comment>
<evidence type="ECO:0000256" key="3">
    <source>
        <dbReference type="SAM" id="MobiDB-lite"/>
    </source>
</evidence>
<dbReference type="RefSeq" id="WP_319612647.1">
    <property type="nucleotide sequence ID" value="NZ_JAWXYB010000009.1"/>
</dbReference>
<name>A0AAW9DKH9_ACIAO</name>
<sequence length="373" mass="41867">MAIYHASVKVVGRSGGRSSVAASAYRSGECLTNERDGNTHDYTKKQGVVHREIMAPENAPTWMRDRSKLWNGVEVAEKRKDAQLFRDVELSLPRELSREEQINLVRNFVKERCVDHGMVADIAVHEPRASDGEKQPHAHIMLTMRHIEGESFGNKAREWNPDFATKDGKGFVKDKSPLVDLREGWAAHTNWALERAHIPERVDHRSLTAQREVALEMSQDQARAEPERLLAERRAQDLDREPQPKLGAAAAMERRGVQTDRGDQMRAVEGRNRERQGIWQQVREWGVQALDKARDWAVELRERLAGADLSGLRTANLSAALAGADLSGLRQANQAAERAKQPAMAQRPTKEAVVSPQPSRTPSKGRDGPEMDL</sequence>
<reference evidence="5 6" key="1">
    <citation type="submission" date="2023-11" db="EMBL/GenBank/DDBJ databases">
        <title>MicrobeMod: A computational toolkit for identifying prokaryotic methylation and restriction-modification with nanopore sequencing.</title>
        <authorList>
            <person name="Crits-Christoph A."/>
            <person name="Kang S.C."/>
            <person name="Lee H."/>
            <person name="Ostrov N."/>
        </authorList>
    </citation>
    <scope>NUCLEOTIDE SEQUENCE [LARGE SCALE GENOMIC DNA]</scope>
    <source>
        <strain evidence="5 6">DSMZ 700</strain>
    </source>
</reference>
<dbReference type="EMBL" id="JAWXYB010000009">
    <property type="protein sequence ID" value="MDX5929594.1"/>
    <property type="molecule type" value="Genomic_DNA"/>
</dbReference>
<feature type="compositionally biased region" description="Basic and acidic residues" evidence="3">
    <location>
        <begin position="364"/>
        <end position="373"/>
    </location>
</feature>
<feature type="region of interest" description="Disordered" evidence="3">
    <location>
        <begin position="332"/>
        <end position="373"/>
    </location>
</feature>
<keyword evidence="2" id="KW-0184">Conjugation</keyword>
<comment type="caution">
    <text evidence="5">The sequence shown here is derived from an EMBL/GenBank/DDBJ whole genome shotgun (WGS) entry which is preliminary data.</text>
</comment>